<keyword evidence="4" id="KW-1185">Reference proteome</keyword>
<dbReference type="Pfam" id="PF02195">
    <property type="entry name" value="ParB_N"/>
    <property type="match status" value="1"/>
</dbReference>
<dbReference type="PANTHER" id="PTHR33375">
    <property type="entry name" value="CHROMOSOME-PARTITIONING PROTEIN PARB-RELATED"/>
    <property type="match status" value="1"/>
</dbReference>
<organism evidence="3 4">
    <name type="scientific">Subtercola vilae</name>
    <dbReference type="NCBI Taxonomy" id="2056433"/>
    <lineage>
        <taxon>Bacteria</taxon>
        <taxon>Bacillati</taxon>
        <taxon>Actinomycetota</taxon>
        <taxon>Actinomycetes</taxon>
        <taxon>Micrococcales</taxon>
        <taxon>Microbacteriaceae</taxon>
        <taxon>Subtercola</taxon>
    </lineage>
</organism>
<evidence type="ECO:0000256" key="1">
    <source>
        <dbReference type="SAM" id="MobiDB-lite"/>
    </source>
</evidence>
<dbReference type="RefSeq" id="WP_136642918.1">
    <property type="nucleotide sequence ID" value="NZ_QYRT01000031.1"/>
</dbReference>
<evidence type="ECO:0000259" key="2">
    <source>
        <dbReference type="SMART" id="SM00470"/>
    </source>
</evidence>
<feature type="region of interest" description="Disordered" evidence="1">
    <location>
        <begin position="1"/>
        <end position="38"/>
    </location>
</feature>
<dbReference type="GO" id="GO:0007059">
    <property type="term" value="P:chromosome segregation"/>
    <property type="evidence" value="ECO:0007669"/>
    <property type="project" value="TreeGrafter"/>
</dbReference>
<dbReference type="SMART" id="SM00470">
    <property type="entry name" value="ParB"/>
    <property type="match status" value="1"/>
</dbReference>
<dbReference type="InterPro" id="IPR036086">
    <property type="entry name" value="ParB/Sulfiredoxin_sf"/>
</dbReference>
<protein>
    <recommendedName>
        <fullName evidence="2">ParB-like N-terminal domain-containing protein</fullName>
    </recommendedName>
</protein>
<dbReference type="Proteomes" id="UP000306192">
    <property type="component" value="Unassembled WGS sequence"/>
</dbReference>
<comment type="caution">
    <text evidence="3">The sequence shown here is derived from an EMBL/GenBank/DDBJ whole genome shotgun (WGS) entry which is preliminary data.</text>
</comment>
<dbReference type="SUPFAM" id="SSF110849">
    <property type="entry name" value="ParB/Sulfiredoxin"/>
    <property type="match status" value="1"/>
</dbReference>
<dbReference type="GO" id="GO:0005694">
    <property type="term" value="C:chromosome"/>
    <property type="evidence" value="ECO:0007669"/>
    <property type="project" value="TreeGrafter"/>
</dbReference>
<evidence type="ECO:0000313" key="4">
    <source>
        <dbReference type="Proteomes" id="UP000306192"/>
    </source>
</evidence>
<dbReference type="InterPro" id="IPR050336">
    <property type="entry name" value="Chromosome_partition/occlusion"/>
</dbReference>
<gene>
    <name evidence="3" type="ORF">D4765_14020</name>
</gene>
<proteinExistence type="predicted"/>
<name>A0A4T2BQB0_9MICO</name>
<reference evidence="3 4" key="1">
    <citation type="journal article" date="2019" name="Microorganisms">
        <title>Systematic Affiliation and Genome Analysis of Subtercola vilae DB165(T) with Particular Emphasis on Cold Adaptation of an Isolate from a High-Altitude Cold Volcano Lake.</title>
        <authorList>
            <person name="Villalobos A.S."/>
            <person name="Wiese J."/>
            <person name="Imhoff J.F."/>
            <person name="Dorador C."/>
            <person name="Keller A."/>
            <person name="Hentschel U."/>
        </authorList>
    </citation>
    <scope>NUCLEOTIDE SEQUENCE [LARGE SCALE GENOMIC DNA]</scope>
    <source>
        <strain evidence="3 4">DB165</strain>
    </source>
</reference>
<feature type="domain" description="ParB-like N-terminal" evidence="2">
    <location>
        <begin position="49"/>
        <end position="139"/>
    </location>
</feature>
<accession>A0A4T2BQB0</accession>
<evidence type="ECO:0000313" key="3">
    <source>
        <dbReference type="EMBL" id="TIH33795.1"/>
    </source>
</evidence>
<dbReference type="Gene3D" id="3.90.1530.30">
    <property type="match status" value="1"/>
</dbReference>
<dbReference type="InterPro" id="IPR003115">
    <property type="entry name" value="ParB_N"/>
</dbReference>
<dbReference type="PANTHER" id="PTHR33375:SF1">
    <property type="entry name" value="CHROMOSOME-PARTITIONING PROTEIN PARB-RELATED"/>
    <property type="match status" value="1"/>
</dbReference>
<dbReference type="EMBL" id="QYRT01000031">
    <property type="protein sequence ID" value="TIH33795.1"/>
    <property type="molecule type" value="Genomic_DNA"/>
</dbReference>
<sequence length="365" mass="40102">MGEFLAQERSSNVPATPAARSMFDPAARGGSQGLRPVESSRNIGAVRTEQVPVARVHGGTDQPDSVVDARDVARMAASLEAYGQLHPISLDFHYGLIFGRVRLAAARQLRWETISARVFEDIDPKDVETRDLLRWEENQARSTPSLEQQADLVKSLQPALAEREKRVRRINGDRLNMERWGGPGTVGNLPTPMSSDERVALIIGEGKLPASIQAALDRPGSRREIIERLVPASEKTVMKYEKIRSLHEDLSLPAPVRDELGQLVASANESGKVDGYYNKALRIVEEYRIGADGMATKIHSHLISQLVNAVTLAEEKIIRVKGADVVDAIGEDPLAAEDWDGVLASAQRLIGRLDQINTLVQARHV</sequence>
<dbReference type="AlphaFoldDB" id="A0A4T2BQB0"/>